<reference evidence="2 3" key="1">
    <citation type="submission" date="2020-03" db="EMBL/GenBank/DDBJ databases">
        <title>Genomic Encyclopedia of Type Strains, Phase IV (KMG-IV): sequencing the most valuable type-strain genomes for metagenomic binning, comparative biology and taxonomic classification.</title>
        <authorList>
            <person name="Goeker M."/>
        </authorList>
    </citation>
    <scope>NUCLEOTIDE SEQUENCE [LARGE SCALE GENOMIC DNA]</scope>
    <source>
        <strain evidence="2 3">DSM 24233</strain>
    </source>
</reference>
<dbReference type="GO" id="GO:0005829">
    <property type="term" value="C:cytosol"/>
    <property type="evidence" value="ECO:0007669"/>
    <property type="project" value="TreeGrafter"/>
</dbReference>
<comment type="caution">
    <text evidence="2">The sequence shown here is derived from an EMBL/GenBank/DDBJ whole genome shotgun (WGS) entry which is preliminary data.</text>
</comment>
<evidence type="ECO:0000256" key="1">
    <source>
        <dbReference type="ARBA" id="ARBA00023125"/>
    </source>
</evidence>
<dbReference type="NCBIfam" id="TIGR00738">
    <property type="entry name" value="rrf2_super"/>
    <property type="match status" value="1"/>
</dbReference>
<protein>
    <submittedName>
        <fullName evidence="2">Rrf2 family protein</fullName>
    </submittedName>
</protein>
<dbReference type="AlphaFoldDB" id="A0A846QPR5"/>
<dbReference type="Pfam" id="PF02082">
    <property type="entry name" value="Rrf2"/>
    <property type="match status" value="1"/>
</dbReference>
<dbReference type="Gene3D" id="1.10.10.10">
    <property type="entry name" value="Winged helix-like DNA-binding domain superfamily/Winged helix DNA-binding domain"/>
    <property type="match status" value="1"/>
</dbReference>
<dbReference type="GO" id="GO:0003700">
    <property type="term" value="F:DNA-binding transcription factor activity"/>
    <property type="evidence" value="ECO:0007669"/>
    <property type="project" value="TreeGrafter"/>
</dbReference>
<evidence type="ECO:0000313" key="3">
    <source>
        <dbReference type="Proteomes" id="UP000580856"/>
    </source>
</evidence>
<dbReference type="GO" id="GO:0003677">
    <property type="term" value="F:DNA binding"/>
    <property type="evidence" value="ECO:0007669"/>
    <property type="project" value="UniProtKB-KW"/>
</dbReference>
<keyword evidence="1" id="KW-0238">DNA-binding</keyword>
<dbReference type="PANTHER" id="PTHR33221">
    <property type="entry name" value="WINGED HELIX-TURN-HELIX TRANSCRIPTIONAL REGULATOR, RRF2 FAMILY"/>
    <property type="match status" value="1"/>
</dbReference>
<evidence type="ECO:0000313" key="2">
    <source>
        <dbReference type="EMBL" id="NJB68492.1"/>
    </source>
</evidence>
<gene>
    <name evidence="2" type="ORF">GGQ74_002165</name>
</gene>
<dbReference type="SUPFAM" id="SSF46785">
    <property type="entry name" value="Winged helix' DNA-binding domain"/>
    <property type="match status" value="1"/>
</dbReference>
<keyword evidence="3" id="KW-1185">Reference proteome</keyword>
<name>A0A846QPR5_9BACT</name>
<dbReference type="EMBL" id="JAATJA010000002">
    <property type="protein sequence ID" value="NJB68492.1"/>
    <property type="molecule type" value="Genomic_DNA"/>
</dbReference>
<dbReference type="InterPro" id="IPR036390">
    <property type="entry name" value="WH_DNA-bd_sf"/>
</dbReference>
<dbReference type="PANTHER" id="PTHR33221:SF5">
    <property type="entry name" value="HTH-TYPE TRANSCRIPTIONAL REGULATOR ISCR"/>
    <property type="match status" value="1"/>
</dbReference>
<organism evidence="2 3">
    <name type="scientific">Desulfobaculum xiamenense</name>
    <dbReference type="NCBI Taxonomy" id="995050"/>
    <lineage>
        <taxon>Bacteria</taxon>
        <taxon>Pseudomonadati</taxon>
        <taxon>Thermodesulfobacteriota</taxon>
        <taxon>Desulfovibrionia</taxon>
        <taxon>Desulfovibrionales</taxon>
        <taxon>Desulfovibrionaceae</taxon>
        <taxon>Desulfobaculum</taxon>
    </lineage>
</organism>
<dbReference type="Proteomes" id="UP000580856">
    <property type="component" value="Unassembled WGS sequence"/>
</dbReference>
<proteinExistence type="predicted"/>
<dbReference type="RefSeq" id="WP_167941553.1">
    <property type="nucleotide sequence ID" value="NZ_JAATJA010000002.1"/>
</dbReference>
<sequence length="152" mass="16914">MRLTTKSRYGTKLLLDIALHSEDGPVRVCDISRRQGISVKYLEKLIRTLKNGGYIESKRGPRGGHLIAMPLDAISVGAIVRILEGEHPLAICGDDDPHAGDESCLTRRIWMEAGRAMFEKLDSITFAQLVEEARKCTKTHCCLRDAPARRNA</sequence>
<dbReference type="PROSITE" id="PS51197">
    <property type="entry name" value="HTH_RRF2_2"/>
    <property type="match status" value="1"/>
</dbReference>
<accession>A0A846QPR5</accession>
<dbReference type="InterPro" id="IPR000944">
    <property type="entry name" value="Tscrpt_reg_Rrf2"/>
</dbReference>
<dbReference type="InterPro" id="IPR036388">
    <property type="entry name" value="WH-like_DNA-bd_sf"/>
</dbReference>